<dbReference type="Pfam" id="PF03692">
    <property type="entry name" value="CxxCxxCC"/>
    <property type="match status" value="1"/>
</dbReference>
<dbReference type="Proteomes" id="UP000282654">
    <property type="component" value="Unassembled WGS sequence"/>
</dbReference>
<sequence>MVFEELFAAYEEISAAADAAFAKMQRDYGAAVKCAHGCADCCHAVFGLFLVEAAYIRSHFERLPAGEQEEILRRAEQAEEEIRLVQKKLNYYTDDPVMQAYALSRQRVRCPLLNAKDECALYPHRPVTCRVYGIPVAVRGRAQVCWKAGFERGKEYPTFNLDAAYRELCRLSALLLTKAKQPDAAERASLLISVAKALQTPVEALVRGE</sequence>
<evidence type="ECO:0000313" key="2">
    <source>
        <dbReference type="EMBL" id="RPF42465.1"/>
    </source>
</evidence>
<comment type="caution">
    <text evidence="2">The sequence shown here is derived from an EMBL/GenBank/DDBJ whole genome shotgun (WGS) entry which is preliminary data.</text>
</comment>
<name>A0A3N5B9X3_9THEO</name>
<feature type="coiled-coil region" evidence="1">
    <location>
        <begin position="68"/>
        <end position="95"/>
    </location>
</feature>
<keyword evidence="1" id="KW-0175">Coiled coil</keyword>
<protein>
    <submittedName>
        <fullName evidence="2">Fe-S-cluster containining protein</fullName>
    </submittedName>
</protein>
<dbReference type="EMBL" id="RKRE01000003">
    <property type="protein sequence ID" value="RPF42465.1"/>
    <property type="molecule type" value="Genomic_DNA"/>
</dbReference>
<accession>A0A3N5B9X3</accession>
<proteinExistence type="predicted"/>
<gene>
    <name evidence="2" type="ORF">EDD75_1566</name>
</gene>
<evidence type="ECO:0000256" key="1">
    <source>
        <dbReference type="SAM" id="Coils"/>
    </source>
</evidence>
<keyword evidence="3" id="KW-1185">Reference proteome</keyword>
<dbReference type="AlphaFoldDB" id="A0A3N5B9X3"/>
<dbReference type="InterPro" id="IPR005358">
    <property type="entry name" value="Puta_zinc/iron-chelating_dom"/>
</dbReference>
<organism evidence="2 3">
    <name type="scientific">Thermodesulfitimonas autotrophica</name>
    <dbReference type="NCBI Taxonomy" id="1894989"/>
    <lineage>
        <taxon>Bacteria</taxon>
        <taxon>Bacillati</taxon>
        <taxon>Bacillota</taxon>
        <taxon>Clostridia</taxon>
        <taxon>Thermoanaerobacterales</taxon>
        <taxon>Thermoanaerobacteraceae</taxon>
        <taxon>Thermodesulfitimonas</taxon>
    </lineage>
</organism>
<evidence type="ECO:0000313" key="3">
    <source>
        <dbReference type="Proteomes" id="UP000282654"/>
    </source>
</evidence>
<reference evidence="2 3" key="1">
    <citation type="submission" date="2018-11" db="EMBL/GenBank/DDBJ databases">
        <title>Genomic Encyclopedia of Type Strains, Phase IV (KMG-IV): sequencing the most valuable type-strain genomes for metagenomic binning, comparative biology and taxonomic classification.</title>
        <authorList>
            <person name="Goeker M."/>
        </authorList>
    </citation>
    <scope>NUCLEOTIDE SEQUENCE [LARGE SCALE GENOMIC DNA]</scope>
    <source>
        <strain evidence="2 3">DSM 102936</strain>
    </source>
</reference>